<protein>
    <recommendedName>
        <fullName evidence="3">indole-3-glycerol-phosphate synthase</fullName>
        <ecNumber evidence="3">4.1.1.48</ecNumber>
    </recommendedName>
</protein>
<dbReference type="EC" id="4.1.1.48" evidence="3"/>
<dbReference type="InterPro" id="IPR013798">
    <property type="entry name" value="Indole-3-glycerol_P_synth_dom"/>
</dbReference>
<dbReference type="InterPro" id="IPR045186">
    <property type="entry name" value="Indole-3-glycerol_P_synth"/>
</dbReference>
<dbReference type="Pfam" id="PF00218">
    <property type="entry name" value="IGPS"/>
    <property type="match status" value="1"/>
</dbReference>
<name>A0ABR8PYJ1_9CLOT</name>
<keyword evidence="7" id="KW-0057">Aromatic amino acid biosynthesis</keyword>
<dbReference type="PANTHER" id="PTHR22854">
    <property type="entry name" value="TRYPTOPHAN BIOSYNTHESIS PROTEIN"/>
    <property type="match status" value="1"/>
</dbReference>
<evidence type="ECO:0000313" key="10">
    <source>
        <dbReference type="EMBL" id="MBD7913236.1"/>
    </source>
</evidence>
<dbReference type="GO" id="GO:0004425">
    <property type="term" value="F:indole-3-glycerol-phosphate synthase activity"/>
    <property type="evidence" value="ECO:0007669"/>
    <property type="project" value="UniProtKB-EC"/>
</dbReference>
<accession>A0ABR8PYJ1</accession>
<dbReference type="Proteomes" id="UP000627781">
    <property type="component" value="Unassembled WGS sequence"/>
</dbReference>
<keyword evidence="5" id="KW-0210">Decarboxylase</keyword>
<comment type="catalytic activity">
    <reaction evidence="1">
        <text>1-(2-carboxyphenylamino)-1-deoxy-D-ribulose 5-phosphate + H(+) = (1S,2R)-1-C-(indol-3-yl)glycerol 3-phosphate + CO2 + H2O</text>
        <dbReference type="Rhea" id="RHEA:23476"/>
        <dbReference type="ChEBI" id="CHEBI:15377"/>
        <dbReference type="ChEBI" id="CHEBI:15378"/>
        <dbReference type="ChEBI" id="CHEBI:16526"/>
        <dbReference type="ChEBI" id="CHEBI:58613"/>
        <dbReference type="ChEBI" id="CHEBI:58866"/>
        <dbReference type="EC" id="4.1.1.48"/>
    </reaction>
</comment>
<evidence type="ECO:0000256" key="8">
    <source>
        <dbReference type="ARBA" id="ARBA00023239"/>
    </source>
</evidence>
<comment type="pathway">
    <text evidence="2">Amino-acid biosynthesis; L-tryptophan biosynthesis; L-tryptophan from chorismate: step 4/5.</text>
</comment>
<evidence type="ECO:0000256" key="5">
    <source>
        <dbReference type="ARBA" id="ARBA00022793"/>
    </source>
</evidence>
<keyword evidence="11" id="KW-1185">Reference proteome</keyword>
<dbReference type="InterPro" id="IPR001468">
    <property type="entry name" value="Indole-3-GlycerolPSynthase_CS"/>
</dbReference>
<keyword evidence="4" id="KW-0028">Amino-acid biosynthesis</keyword>
<gene>
    <name evidence="10" type="primary">trpC</name>
    <name evidence="10" type="ORF">H9661_17935</name>
</gene>
<dbReference type="InterPro" id="IPR013785">
    <property type="entry name" value="Aldolase_TIM"/>
</dbReference>
<dbReference type="SUPFAM" id="SSF51366">
    <property type="entry name" value="Ribulose-phoshate binding barrel"/>
    <property type="match status" value="1"/>
</dbReference>
<reference evidence="10 11" key="1">
    <citation type="submission" date="2020-08" db="EMBL/GenBank/DDBJ databases">
        <title>A Genomic Blueprint of the Chicken Gut Microbiome.</title>
        <authorList>
            <person name="Gilroy R."/>
            <person name="Ravi A."/>
            <person name="Getino M."/>
            <person name="Pursley I."/>
            <person name="Horton D.L."/>
            <person name="Alikhan N.-F."/>
            <person name="Baker D."/>
            <person name="Gharbi K."/>
            <person name="Hall N."/>
            <person name="Watson M."/>
            <person name="Adriaenssens E.M."/>
            <person name="Foster-Nyarko E."/>
            <person name="Jarju S."/>
            <person name="Secka A."/>
            <person name="Antonio M."/>
            <person name="Oren A."/>
            <person name="Chaudhuri R."/>
            <person name="La Ragione R.M."/>
            <person name="Hildebrand F."/>
            <person name="Pallen M.J."/>
        </authorList>
    </citation>
    <scope>NUCLEOTIDE SEQUENCE [LARGE SCALE GENOMIC DNA]</scope>
    <source>
        <strain evidence="10 11">Sa3CVN1</strain>
    </source>
</reference>
<dbReference type="EMBL" id="JACSRA010000040">
    <property type="protein sequence ID" value="MBD7913236.1"/>
    <property type="molecule type" value="Genomic_DNA"/>
</dbReference>
<feature type="domain" description="Indole-3-glycerol phosphate synthase" evidence="9">
    <location>
        <begin position="3"/>
        <end position="246"/>
    </location>
</feature>
<sequence>MILDKICREKYKRVEERKKLILIDKLYEKAGELISTENNFKNVLGGDNFSIIGEFKKASPSKGIIVPDFDIEKIAHIYSEFKIDAYSVLTEEDFFMGSDEYLKKVKALSDRPILRKDFIIDFYQIYEAKILGASGILLIAAVLGEKLKEFYEECRKFNLYPLVEVHNREELDLALECNSEIVGINNRDLKNFNTTLKTTEDLIKHVPKGKIIISESGMKTISDLQKVKDFGANGALVGEMFMRNIHDEEFKERFNIFKGE</sequence>
<evidence type="ECO:0000259" key="9">
    <source>
        <dbReference type="Pfam" id="PF00218"/>
    </source>
</evidence>
<dbReference type="NCBIfam" id="NF001377">
    <property type="entry name" value="PRK00278.2-4"/>
    <property type="match status" value="1"/>
</dbReference>
<keyword evidence="8 10" id="KW-0456">Lyase</keyword>
<evidence type="ECO:0000256" key="6">
    <source>
        <dbReference type="ARBA" id="ARBA00022822"/>
    </source>
</evidence>
<dbReference type="RefSeq" id="WP_191770120.1">
    <property type="nucleotide sequence ID" value="NZ_JACSRA010000040.1"/>
</dbReference>
<organism evidence="10 11">
    <name type="scientific">Clostridium cibarium</name>
    <dbReference type="NCBI Taxonomy" id="2762247"/>
    <lineage>
        <taxon>Bacteria</taxon>
        <taxon>Bacillati</taxon>
        <taxon>Bacillota</taxon>
        <taxon>Clostridia</taxon>
        <taxon>Eubacteriales</taxon>
        <taxon>Clostridiaceae</taxon>
        <taxon>Clostridium</taxon>
    </lineage>
</organism>
<dbReference type="CDD" id="cd00331">
    <property type="entry name" value="IGPS"/>
    <property type="match status" value="1"/>
</dbReference>
<comment type="caution">
    <text evidence="10">The sequence shown here is derived from an EMBL/GenBank/DDBJ whole genome shotgun (WGS) entry which is preliminary data.</text>
</comment>
<dbReference type="InterPro" id="IPR011060">
    <property type="entry name" value="RibuloseP-bd_barrel"/>
</dbReference>
<evidence type="ECO:0000256" key="1">
    <source>
        <dbReference type="ARBA" id="ARBA00001633"/>
    </source>
</evidence>
<dbReference type="PROSITE" id="PS00614">
    <property type="entry name" value="IGPS"/>
    <property type="match status" value="1"/>
</dbReference>
<evidence type="ECO:0000256" key="7">
    <source>
        <dbReference type="ARBA" id="ARBA00023141"/>
    </source>
</evidence>
<evidence type="ECO:0000256" key="4">
    <source>
        <dbReference type="ARBA" id="ARBA00022605"/>
    </source>
</evidence>
<evidence type="ECO:0000313" key="11">
    <source>
        <dbReference type="Proteomes" id="UP000627781"/>
    </source>
</evidence>
<keyword evidence="6" id="KW-0822">Tryptophan biosynthesis</keyword>
<evidence type="ECO:0000256" key="3">
    <source>
        <dbReference type="ARBA" id="ARBA00012362"/>
    </source>
</evidence>
<proteinExistence type="predicted"/>
<dbReference type="PANTHER" id="PTHR22854:SF2">
    <property type="entry name" value="INDOLE-3-GLYCEROL-PHOSPHATE SYNTHASE"/>
    <property type="match status" value="1"/>
</dbReference>
<dbReference type="Gene3D" id="3.20.20.70">
    <property type="entry name" value="Aldolase class I"/>
    <property type="match status" value="1"/>
</dbReference>
<evidence type="ECO:0000256" key="2">
    <source>
        <dbReference type="ARBA" id="ARBA00004696"/>
    </source>
</evidence>